<keyword evidence="3" id="KW-1185">Reference proteome</keyword>
<feature type="chain" id="PRO_5046370225" description="Lipoprotein" evidence="1">
    <location>
        <begin position="23"/>
        <end position="264"/>
    </location>
</feature>
<evidence type="ECO:0000313" key="2">
    <source>
        <dbReference type="EMBL" id="WOK05442.1"/>
    </source>
</evidence>
<evidence type="ECO:0000256" key="1">
    <source>
        <dbReference type="SAM" id="SignalP"/>
    </source>
</evidence>
<evidence type="ECO:0000313" key="3">
    <source>
        <dbReference type="Proteomes" id="UP001302349"/>
    </source>
</evidence>
<gene>
    <name evidence="2" type="ORF">RT717_20415</name>
</gene>
<keyword evidence="1" id="KW-0732">Signal</keyword>
<reference evidence="2 3" key="1">
    <citation type="journal article" date="2023" name="Microbiol. Resour. Announc.">
        <title>Complete Genome Sequence of Imperialibacter roseus strain P4T.</title>
        <authorList>
            <person name="Tizabi D.R."/>
            <person name="Bachvaroff T."/>
            <person name="Hill R.T."/>
        </authorList>
    </citation>
    <scope>NUCLEOTIDE SEQUENCE [LARGE SCALE GENOMIC DNA]</scope>
    <source>
        <strain evidence="2 3">P4T</strain>
    </source>
</reference>
<name>A0ABZ0ILQ5_9BACT</name>
<feature type="signal peptide" evidence="1">
    <location>
        <begin position="1"/>
        <end position="22"/>
    </location>
</feature>
<accession>A0ABZ0ILQ5</accession>
<dbReference type="PROSITE" id="PS51257">
    <property type="entry name" value="PROKAR_LIPOPROTEIN"/>
    <property type="match status" value="1"/>
</dbReference>
<protein>
    <recommendedName>
        <fullName evidence="4">Lipoprotein</fullName>
    </recommendedName>
</protein>
<dbReference type="RefSeq" id="WP_317488202.1">
    <property type="nucleotide sequence ID" value="NZ_CP136051.1"/>
</dbReference>
<proteinExistence type="predicted"/>
<dbReference type="Proteomes" id="UP001302349">
    <property type="component" value="Chromosome"/>
</dbReference>
<sequence>MKKIAIIAVVGLGFLFSCSLDSDEFQGPITSKINVTMLEDVSAKDPFFQILFESTNLYECSNYNILMTVDAEENKLDIVFNEIYKNSTCRSETGPAYNVYSFSKIVNGTYNLSLKVKDKPASTGTLVISDAGYTLDMTESDDFAFVNPQVYRMPEGILWGSIQKYSESQQSNTLVDNFFDLLSDNGLADTALVKGDYTYFLIDEESKVSLRRASATPAGTSAFVFYLDEDSVSRNNLKIAISDFRGKYSQYVKVDVFDWIGTIY</sequence>
<dbReference type="EMBL" id="CP136051">
    <property type="protein sequence ID" value="WOK05442.1"/>
    <property type="molecule type" value="Genomic_DNA"/>
</dbReference>
<evidence type="ECO:0008006" key="4">
    <source>
        <dbReference type="Google" id="ProtNLM"/>
    </source>
</evidence>
<organism evidence="2 3">
    <name type="scientific">Imperialibacter roseus</name>
    <dbReference type="NCBI Taxonomy" id="1324217"/>
    <lineage>
        <taxon>Bacteria</taxon>
        <taxon>Pseudomonadati</taxon>
        <taxon>Bacteroidota</taxon>
        <taxon>Cytophagia</taxon>
        <taxon>Cytophagales</taxon>
        <taxon>Flammeovirgaceae</taxon>
        <taxon>Imperialibacter</taxon>
    </lineage>
</organism>